<feature type="transmembrane region" description="Helical" evidence="2">
    <location>
        <begin position="167"/>
        <end position="186"/>
    </location>
</feature>
<keyword evidence="2" id="KW-0812">Transmembrane</keyword>
<feature type="transmembrane region" description="Helical" evidence="2">
    <location>
        <begin position="278"/>
        <end position="299"/>
    </location>
</feature>
<dbReference type="KEGG" id="blag:BLTE_25380"/>
<gene>
    <name evidence="3" type="ORF">BLTE_25380</name>
</gene>
<dbReference type="Proteomes" id="UP000266934">
    <property type="component" value="Chromosome"/>
</dbReference>
<feature type="transmembrane region" description="Helical" evidence="2">
    <location>
        <begin position="227"/>
        <end position="249"/>
    </location>
</feature>
<feature type="transmembrane region" description="Helical" evidence="2">
    <location>
        <begin position="331"/>
        <end position="350"/>
    </location>
</feature>
<feature type="transmembrane region" description="Helical" evidence="2">
    <location>
        <begin position="192"/>
        <end position="215"/>
    </location>
</feature>
<evidence type="ECO:0008006" key="5">
    <source>
        <dbReference type="Google" id="ProtNLM"/>
    </source>
</evidence>
<dbReference type="AlphaFoldDB" id="A0A348G2S0"/>
<evidence type="ECO:0000256" key="1">
    <source>
        <dbReference type="SAM" id="MobiDB-lite"/>
    </source>
</evidence>
<feature type="transmembrane region" description="Helical" evidence="2">
    <location>
        <begin position="87"/>
        <end position="106"/>
    </location>
</feature>
<feature type="transmembrane region" description="Helical" evidence="2">
    <location>
        <begin position="138"/>
        <end position="155"/>
    </location>
</feature>
<evidence type="ECO:0000313" key="4">
    <source>
        <dbReference type="Proteomes" id="UP000266934"/>
    </source>
</evidence>
<sequence>MQSPAETAAAHPTPRDSVRAGHMESRADGRTTLLFIPLAILAAWLLYPSLTPVPLEGFSAAIHGLGVHLAQGDILAFDRLQPLHVEFYGLSKLGAVLGVAGLVKLFGIEGETALRILMLFGEAALLVSTFILARRWAGAPPLIAALAVLLVPGVIENSFFYAESVIAAGFTSLALVCFGTRSIVAAPLIGGALFGLGVLTRPDIILVAAVVPLLIVEQHGVTRRGVVALLVAAIGGAIIWLGPLALMGVTPFDILKVGKLTLQLWDRKFSIPHHLREIVVFVGLPAGFLATIGVVALIRQRAFMRLAVLLVPIIAVNAAFAGSMYQSRQLLGLAPFVVALTAVGLVQLMPRPGTGRVGLWTRGVAAVVIALMLLVPMKPGHDDGPHHLVGRIPGIADWRDWQKDVAAEVAAIRDIAAVDRPGLRVIISDTWNPDRYLHVALIEAGYRAQRPAEIEPACVAIAESFERNGARVLHVRLFQGFVRYYPAIIRERFDAMARPCLEAVAPTEATLLTTADYLALMQGRAGVAELWPAQPANPFDNLLLRLFTDKPWPIMVVPFDADLAERMSRAYAIVEVEAKARLVAMGHRPPGTAAEAIEATRRIIPFPRGD</sequence>
<feature type="transmembrane region" description="Helical" evidence="2">
    <location>
        <begin position="357"/>
        <end position="377"/>
    </location>
</feature>
<evidence type="ECO:0000313" key="3">
    <source>
        <dbReference type="EMBL" id="BBF93853.1"/>
    </source>
</evidence>
<reference evidence="3 4" key="1">
    <citation type="submission" date="2018-08" db="EMBL/GenBank/DDBJ databases">
        <title>Complete genome sequencing of Blastochloris tepida GI.</title>
        <authorList>
            <person name="Tsukatani Y."/>
            <person name="Mori H."/>
        </authorList>
    </citation>
    <scope>NUCLEOTIDE SEQUENCE [LARGE SCALE GENOMIC DNA]</scope>
    <source>
        <strain evidence="3 4">GI</strain>
    </source>
</reference>
<organism evidence="3 4">
    <name type="scientific">Blastochloris tepida</name>
    <dbReference type="NCBI Taxonomy" id="2233851"/>
    <lineage>
        <taxon>Bacteria</taxon>
        <taxon>Pseudomonadati</taxon>
        <taxon>Pseudomonadota</taxon>
        <taxon>Alphaproteobacteria</taxon>
        <taxon>Hyphomicrobiales</taxon>
        <taxon>Blastochloridaceae</taxon>
        <taxon>Blastochloris</taxon>
    </lineage>
</organism>
<feature type="transmembrane region" description="Helical" evidence="2">
    <location>
        <begin position="306"/>
        <end position="325"/>
    </location>
</feature>
<accession>A0A348G2S0</accession>
<name>A0A348G2S0_9HYPH</name>
<proteinExistence type="predicted"/>
<feature type="compositionally biased region" description="Basic and acidic residues" evidence="1">
    <location>
        <begin position="13"/>
        <end position="22"/>
    </location>
</feature>
<feature type="region of interest" description="Disordered" evidence="1">
    <location>
        <begin position="1"/>
        <end position="22"/>
    </location>
</feature>
<protein>
    <recommendedName>
        <fullName evidence="5">Glycosyltransferase RgtA/B/C/D-like domain-containing protein</fullName>
    </recommendedName>
</protein>
<feature type="transmembrane region" description="Helical" evidence="2">
    <location>
        <begin position="32"/>
        <end position="50"/>
    </location>
</feature>
<keyword evidence="2" id="KW-1133">Transmembrane helix</keyword>
<feature type="transmembrane region" description="Helical" evidence="2">
    <location>
        <begin position="113"/>
        <end position="132"/>
    </location>
</feature>
<keyword evidence="4" id="KW-1185">Reference proteome</keyword>
<keyword evidence="2" id="KW-0472">Membrane</keyword>
<dbReference type="EMBL" id="AP018907">
    <property type="protein sequence ID" value="BBF93853.1"/>
    <property type="molecule type" value="Genomic_DNA"/>
</dbReference>
<evidence type="ECO:0000256" key="2">
    <source>
        <dbReference type="SAM" id="Phobius"/>
    </source>
</evidence>